<gene>
    <name evidence="14" type="ORF">LV75_000588</name>
</gene>
<evidence type="ECO:0000256" key="8">
    <source>
        <dbReference type="ARBA" id="ARBA00023136"/>
    </source>
</evidence>
<comment type="caution">
    <text evidence="14">The sequence shown here is derived from an EMBL/GenBank/DDBJ whole genome shotgun (WGS) entry which is preliminary data.</text>
</comment>
<dbReference type="Proteomes" id="UP001205185">
    <property type="component" value="Unassembled WGS sequence"/>
</dbReference>
<name>A0ABT1I688_9PSEU</name>
<feature type="coiled-coil region" evidence="10">
    <location>
        <begin position="437"/>
        <end position="464"/>
    </location>
</feature>
<dbReference type="RefSeq" id="WP_253885051.1">
    <property type="nucleotide sequence ID" value="NZ_BAAAVB010000006.1"/>
</dbReference>
<keyword evidence="15" id="KW-1185">Reference proteome</keyword>
<dbReference type="InterPro" id="IPR003018">
    <property type="entry name" value="GAF"/>
</dbReference>
<dbReference type="SUPFAM" id="SSF55785">
    <property type="entry name" value="PYP-like sensor domain (PAS domain)"/>
    <property type="match status" value="2"/>
</dbReference>
<dbReference type="SMART" id="SM00388">
    <property type="entry name" value="HisKA"/>
    <property type="match status" value="1"/>
</dbReference>
<keyword evidence="6" id="KW-0418">Kinase</keyword>
<dbReference type="SMART" id="SM00091">
    <property type="entry name" value="PAS"/>
    <property type="match status" value="2"/>
</dbReference>
<dbReference type="EMBL" id="JAMTCO010000002">
    <property type="protein sequence ID" value="MCP2268102.1"/>
    <property type="molecule type" value="Genomic_DNA"/>
</dbReference>
<protein>
    <recommendedName>
        <fullName evidence="9">Sensor-like histidine kinase SenX3</fullName>
        <ecNumber evidence="3">2.7.13.3</ecNumber>
    </recommendedName>
</protein>
<dbReference type="CDD" id="cd00130">
    <property type="entry name" value="PAS"/>
    <property type="match status" value="2"/>
</dbReference>
<dbReference type="PANTHER" id="PTHR42878:SF15">
    <property type="entry name" value="BACTERIOPHYTOCHROME"/>
    <property type="match status" value="1"/>
</dbReference>
<dbReference type="EC" id="2.7.13.3" evidence="3"/>
<feature type="compositionally biased region" description="Basic and acidic residues" evidence="11">
    <location>
        <begin position="686"/>
        <end position="698"/>
    </location>
</feature>
<dbReference type="Pfam" id="PF00512">
    <property type="entry name" value="HisKA"/>
    <property type="match status" value="1"/>
</dbReference>
<dbReference type="SMART" id="SM00086">
    <property type="entry name" value="PAC"/>
    <property type="match status" value="2"/>
</dbReference>
<evidence type="ECO:0000313" key="15">
    <source>
        <dbReference type="Proteomes" id="UP001205185"/>
    </source>
</evidence>
<dbReference type="InterPro" id="IPR036890">
    <property type="entry name" value="HATPase_C_sf"/>
</dbReference>
<dbReference type="InterPro" id="IPR013656">
    <property type="entry name" value="PAS_4"/>
</dbReference>
<comment type="catalytic activity">
    <reaction evidence="1">
        <text>ATP + protein L-histidine = ADP + protein N-phospho-L-histidine.</text>
        <dbReference type="EC" id="2.7.13.3"/>
    </reaction>
</comment>
<dbReference type="Gene3D" id="1.10.287.130">
    <property type="match status" value="1"/>
</dbReference>
<keyword evidence="5" id="KW-0808">Transferase</keyword>
<dbReference type="Pfam" id="PF08448">
    <property type="entry name" value="PAS_4"/>
    <property type="match status" value="1"/>
</dbReference>
<dbReference type="Pfam" id="PF01590">
    <property type="entry name" value="GAF"/>
    <property type="match status" value="1"/>
</dbReference>
<dbReference type="Pfam" id="PF00989">
    <property type="entry name" value="PAS"/>
    <property type="match status" value="1"/>
</dbReference>
<dbReference type="SMART" id="SM00065">
    <property type="entry name" value="GAF"/>
    <property type="match status" value="1"/>
</dbReference>
<dbReference type="SUPFAM" id="SSF55781">
    <property type="entry name" value="GAF domain-like"/>
    <property type="match status" value="1"/>
</dbReference>
<dbReference type="NCBIfam" id="TIGR00229">
    <property type="entry name" value="sensory_box"/>
    <property type="match status" value="1"/>
</dbReference>
<sequence length="698" mass="74851">MSEIARLAALHGYGVLDAPADDELSAVVRVAAHVAGVPTATLNLLDEHRQCQLTTVGFDGVDSARADSMCETVVTTGVPVHVPDASLDDRFADNPWVTGALAKVRGYASVPLITREGHVLGTLCAFDTETRDFTDAQIAALQDLARVVLGLFERRKHARVTTALAAEAESARSLAEDYARDLEARQELTSAVHETIDVAIVACDEHGRLTLFNRASRDWHGLDPDPELDPADWSHRYSLYAADGVTPLAPEDVPLRRALSDGSVADVEIVIAPHGREPVRVVCTGRALKRADGTPLGAVVSMSDVTVERAQRQELADRERLLATILDTAPDAFIVADAQGAVTAWNPAAEAMFGWTAEQATGRRLDELIIPARLAQSHNESLAARALTGVPSLTDGLVQVPARRRDGSGLLVELSLASFTWRGERRFHAFLRDVTEREAARERVALANSELAAANDELDRFTAMVAHDLKSPLTAITAYTEVVSDLIADRGPGERKALTAISSAANRMTIMIDDLLAHARSSHESLGLREVDLDGIVDDLAAELSAGSARVEITRDRLPAVPGHPTLLRQVMANLLGNAVKYVAAGVTPRVHVAAEWTDGAVTITTSDNGIGIPADARERVFALFQRADAGADYQGTGIGLSTCRRIVERHGGRIWVEAARGGGTRVRFTVPASPTAPPPRVSDAAGERRVDRSAPRR</sequence>
<dbReference type="InterPro" id="IPR004358">
    <property type="entry name" value="Sig_transdc_His_kin-like_C"/>
</dbReference>
<evidence type="ECO:0000256" key="3">
    <source>
        <dbReference type="ARBA" id="ARBA00012438"/>
    </source>
</evidence>
<feature type="domain" description="Histidine kinase" evidence="12">
    <location>
        <begin position="464"/>
        <end position="675"/>
    </location>
</feature>
<evidence type="ECO:0000256" key="9">
    <source>
        <dbReference type="ARBA" id="ARBA00039401"/>
    </source>
</evidence>
<feature type="region of interest" description="Disordered" evidence="11">
    <location>
        <begin position="670"/>
        <end position="698"/>
    </location>
</feature>
<keyword evidence="10" id="KW-0175">Coiled coil</keyword>
<dbReference type="InterPro" id="IPR003594">
    <property type="entry name" value="HATPase_dom"/>
</dbReference>
<evidence type="ECO:0000259" key="12">
    <source>
        <dbReference type="PROSITE" id="PS50109"/>
    </source>
</evidence>
<evidence type="ECO:0000256" key="10">
    <source>
        <dbReference type="SAM" id="Coils"/>
    </source>
</evidence>
<comment type="subcellular location">
    <subcellularLocation>
        <location evidence="2">Cell membrane</location>
    </subcellularLocation>
</comment>
<evidence type="ECO:0000256" key="11">
    <source>
        <dbReference type="SAM" id="MobiDB-lite"/>
    </source>
</evidence>
<evidence type="ECO:0000256" key="2">
    <source>
        <dbReference type="ARBA" id="ARBA00004236"/>
    </source>
</evidence>
<dbReference type="InterPro" id="IPR001610">
    <property type="entry name" value="PAC"/>
</dbReference>
<evidence type="ECO:0000256" key="1">
    <source>
        <dbReference type="ARBA" id="ARBA00000085"/>
    </source>
</evidence>
<keyword evidence="4" id="KW-0597">Phosphoprotein</keyword>
<dbReference type="Pfam" id="PF02518">
    <property type="entry name" value="HATPase_c"/>
    <property type="match status" value="1"/>
</dbReference>
<dbReference type="PROSITE" id="PS50112">
    <property type="entry name" value="PAS"/>
    <property type="match status" value="1"/>
</dbReference>
<dbReference type="PANTHER" id="PTHR42878">
    <property type="entry name" value="TWO-COMPONENT HISTIDINE KINASE"/>
    <property type="match status" value="1"/>
</dbReference>
<dbReference type="InterPro" id="IPR035965">
    <property type="entry name" value="PAS-like_dom_sf"/>
</dbReference>
<proteinExistence type="predicted"/>
<evidence type="ECO:0000313" key="14">
    <source>
        <dbReference type="EMBL" id="MCP2268102.1"/>
    </source>
</evidence>
<dbReference type="InterPro" id="IPR003661">
    <property type="entry name" value="HisK_dim/P_dom"/>
</dbReference>
<reference evidence="14 15" key="1">
    <citation type="submission" date="2022-06" db="EMBL/GenBank/DDBJ databases">
        <title>Genomic Encyclopedia of Archaeal and Bacterial Type Strains, Phase II (KMG-II): from individual species to whole genera.</title>
        <authorList>
            <person name="Goeker M."/>
        </authorList>
    </citation>
    <scope>NUCLEOTIDE SEQUENCE [LARGE SCALE GENOMIC DNA]</scope>
    <source>
        <strain evidence="14 15">DSM 44255</strain>
    </source>
</reference>
<dbReference type="SUPFAM" id="SSF47384">
    <property type="entry name" value="Homodimeric domain of signal transducing histidine kinase"/>
    <property type="match status" value="1"/>
</dbReference>
<keyword evidence="8" id="KW-0472">Membrane</keyword>
<evidence type="ECO:0000256" key="5">
    <source>
        <dbReference type="ARBA" id="ARBA00022679"/>
    </source>
</evidence>
<dbReference type="InterPro" id="IPR000014">
    <property type="entry name" value="PAS"/>
</dbReference>
<dbReference type="InterPro" id="IPR005467">
    <property type="entry name" value="His_kinase_dom"/>
</dbReference>
<evidence type="ECO:0000256" key="6">
    <source>
        <dbReference type="ARBA" id="ARBA00022777"/>
    </source>
</evidence>
<accession>A0ABT1I688</accession>
<dbReference type="Gene3D" id="3.30.565.10">
    <property type="entry name" value="Histidine kinase-like ATPase, C-terminal domain"/>
    <property type="match status" value="1"/>
</dbReference>
<dbReference type="InterPro" id="IPR013767">
    <property type="entry name" value="PAS_fold"/>
</dbReference>
<dbReference type="PROSITE" id="PS50109">
    <property type="entry name" value="HIS_KIN"/>
    <property type="match status" value="1"/>
</dbReference>
<dbReference type="InterPro" id="IPR050351">
    <property type="entry name" value="BphY/WalK/GraS-like"/>
</dbReference>
<evidence type="ECO:0000259" key="13">
    <source>
        <dbReference type="PROSITE" id="PS50112"/>
    </source>
</evidence>
<dbReference type="Gene3D" id="3.30.450.40">
    <property type="match status" value="1"/>
</dbReference>
<organism evidence="14 15">
    <name type="scientific">Actinokineospora diospyrosa</name>
    <dbReference type="NCBI Taxonomy" id="103728"/>
    <lineage>
        <taxon>Bacteria</taxon>
        <taxon>Bacillati</taxon>
        <taxon>Actinomycetota</taxon>
        <taxon>Actinomycetes</taxon>
        <taxon>Pseudonocardiales</taxon>
        <taxon>Pseudonocardiaceae</taxon>
        <taxon>Actinokineospora</taxon>
    </lineage>
</organism>
<feature type="domain" description="PAS" evidence="13">
    <location>
        <begin position="318"/>
        <end position="371"/>
    </location>
</feature>
<dbReference type="SUPFAM" id="SSF55874">
    <property type="entry name" value="ATPase domain of HSP90 chaperone/DNA topoisomerase II/histidine kinase"/>
    <property type="match status" value="1"/>
</dbReference>
<dbReference type="Gene3D" id="3.30.450.20">
    <property type="entry name" value="PAS domain"/>
    <property type="match status" value="2"/>
</dbReference>
<evidence type="ECO:0000256" key="7">
    <source>
        <dbReference type="ARBA" id="ARBA00023012"/>
    </source>
</evidence>
<dbReference type="CDD" id="cd00082">
    <property type="entry name" value="HisKA"/>
    <property type="match status" value="1"/>
</dbReference>
<dbReference type="InterPro" id="IPR029016">
    <property type="entry name" value="GAF-like_dom_sf"/>
</dbReference>
<dbReference type="PRINTS" id="PR00344">
    <property type="entry name" value="BCTRLSENSOR"/>
</dbReference>
<keyword evidence="7" id="KW-0902">Two-component regulatory system</keyword>
<evidence type="ECO:0000256" key="4">
    <source>
        <dbReference type="ARBA" id="ARBA00022553"/>
    </source>
</evidence>
<dbReference type="InterPro" id="IPR036097">
    <property type="entry name" value="HisK_dim/P_sf"/>
</dbReference>
<dbReference type="SMART" id="SM00387">
    <property type="entry name" value="HATPase_c"/>
    <property type="match status" value="1"/>
</dbReference>